<keyword evidence="2" id="KW-1185">Reference proteome</keyword>
<evidence type="ECO:0000313" key="1">
    <source>
        <dbReference type="EMBL" id="KXS15442.1"/>
    </source>
</evidence>
<sequence length="110" mass="12461">MADLTVRLKECEAVIVGKASLNKSMGYDWGEFFETSDDAARGGSVVGRVDLLGKDARREHRRPFLLCLSRRHFCRPHRIHTASWRSMAREVPLPVLSCSPMLPFPLKPQP</sequence>
<dbReference type="Proteomes" id="UP000070544">
    <property type="component" value="Unassembled WGS sequence"/>
</dbReference>
<evidence type="ECO:0000313" key="2">
    <source>
        <dbReference type="Proteomes" id="UP000070544"/>
    </source>
</evidence>
<proteinExistence type="predicted"/>
<reference evidence="1 2" key="1">
    <citation type="journal article" date="2015" name="Genome Biol. Evol.">
        <title>Phylogenomic analyses indicate that early fungi evolved digesting cell walls of algal ancestors of land plants.</title>
        <authorList>
            <person name="Chang Y."/>
            <person name="Wang S."/>
            <person name="Sekimoto S."/>
            <person name="Aerts A.L."/>
            <person name="Choi C."/>
            <person name="Clum A."/>
            <person name="LaButti K.M."/>
            <person name="Lindquist E.A."/>
            <person name="Yee Ngan C."/>
            <person name="Ohm R.A."/>
            <person name="Salamov A.A."/>
            <person name="Grigoriev I.V."/>
            <person name="Spatafora J.W."/>
            <person name="Berbee M.L."/>
        </authorList>
    </citation>
    <scope>NUCLEOTIDE SEQUENCE [LARGE SCALE GENOMIC DNA]</scope>
    <source>
        <strain evidence="1 2">JEL478</strain>
    </source>
</reference>
<name>A0A139AF43_GONPJ</name>
<protein>
    <submittedName>
        <fullName evidence="1">Uncharacterized protein</fullName>
    </submittedName>
</protein>
<accession>A0A139AF43</accession>
<organism evidence="1 2">
    <name type="scientific">Gonapodya prolifera (strain JEL478)</name>
    <name type="common">Monoblepharis prolifera</name>
    <dbReference type="NCBI Taxonomy" id="1344416"/>
    <lineage>
        <taxon>Eukaryota</taxon>
        <taxon>Fungi</taxon>
        <taxon>Fungi incertae sedis</taxon>
        <taxon>Chytridiomycota</taxon>
        <taxon>Chytridiomycota incertae sedis</taxon>
        <taxon>Monoblepharidomycetes</taxon>
        <taxon>Monoblepharidales</taxon>
        <taxon>Gonapodyaceae</taxon>
        <taxon>Gonapodya</taxon>
    </lineage>
</organism>
<dbReference type="AlphaFoldDB" id="A0A139AF43"/>
<gene>
    <name evidence="1" type="ORF">M427DRAFT_325223</name>
</gene>
<dbReference type="EMBL" id="KQ965762">
    <property type="protein sequence ID" value="KXS15442.1"/>
    <property type="molecule type" value="Genomic_DNA"/>
</dbReference>